<reference evidence="1 2" key="1">
    <citation type="submission" date="2016-10" db="EMBL/GenBank/DDBJ databases">
        <authorList>
            <person name="de Groot N.N."/>
        </authorList>
    </citation>
    <scope>NUCLEOTIDE SEQUENCE [LARGE SCALE GENOMIC DNA]</scope>
    <source>
        <strain evidence="1 2">DSM 19938</strain>
    </source>
</reference>
<dbReference type="STRING" id="408657.SAMN04487995_5271"/>
<evidence type="ECO:0008006" key="3">
    <source>
        <dbReference type="Google" id="ProtNLM"/>
    </source>
</evidence>
<dbReference type="EMBL" id="FNXY01000009">
    <property type="protein sequence ID" value="SEJ55568.1"/>
    <property type="molecule type" value="Genomic_DNA"/>
</dbReference>
<sequence>MERKYTLFWSIMLVLTLITAGCKKDSKKPVSERIAKTWTAETVKHGTVVVYTRGGASNNEARYSDFRLALSSTGTVAYTEFDKNTFNGTWALEGETTLVLSGLNPQPSGSNGTIKFTINSLEDNKVVLTRLDGSLKTGNTINQYTLSNP</sequence>
<name>A0A1H6ZQP5_9BACT</name>
<dbReference type="Proteomes" id="UP000199532">
    <property type="component" value="Unassembled WGS sequence"/>
</dbReference>
<proteinExistence type="predicted"/>
<organism evidence="1 2">
    <name type="scientific">Dyadobacter koreensis</name>
    <dbReference type="NCBI Taxonomy" id="408657"/>
    <lineage>
        <taxon>Bacteria</taxon>
        <taxon>Pseudomonadati</taxon>
        <taxon>Bacteroidota</taxon>
        <taxon>Cytophagia</taxon>
        <taxon>Cytophagales</taxon>
        <taxon>Spirosomataceae</taxon>
        <taxon>Dyadobacter</taxon>
    </lineage>
</organism>
<protein>
    <recommendedName>
        <fullName evidence="3">Lipocalin-like domain-containing protein</fullName>
    </recommendedName>
</protein>
<dbReference type="RefSeq" id="WP_229209784.1">
    <property type="nucleotide sequence ID" value="NZ_FNXY01000009.1"/>
</dbReference>
<dbReference type="AlphaFoldDB" id="A0A1H6ZQP5"/>
<evidence type="ECO:0000313" key="2">
    <source>
        <dbReference type="Proteomes" id="UP000199532"/>
    </source>
</evidence>
<evidence type="ECO:0000313" key="1">
    <source>
        <dbReference type="EMBL" id="SEJ55568.1"/>
    </source>
</evidence>
<dbReference type="PROSITE" id="PS51257">
    <property type="entry name" value="PROKAR_LIPOPROTEIN"/>
    <property type="match status" value="1"/>
</dbReference>
<keyword evidence="2" id="KW-1185">Reference proteome</keyword>
<gene>
    <name evidence="1" type="ORF">SAMN04487995_5271</name>
</gene>
<accession>A0A1H6ZQP5</accession>